<dbReference type="RefSeq" id="WP_311615447.1">
    <property type="nucleotide sequence ID" value="NZ_JAVRFI010000031.1"/>
</dbReference>
<dbReference type="InterPro" id="IPR036890">
    <property type="entry name" value="HATPase_C_sf"/>
</dbReference>
<comment type="catalytic activity">
    <reaction evidence="1">
        <text>ATP + protein L-histidine = ADP + protein N-phospho-L-histidine.</text>
        <dbReference type="EC" id="2.7.13.3"/>
    </reaction>
</comment>
<name>A0ABU2SWX3_9ACTN</name>
<dbReference type="PANTHER" id="PTHR24421">
    <property type="entry name" value="NITRATE/NITRITE SENSOR PROTEIN NARX-RELATED"/>
    <property type="match status" value="1"/>
</dbReference>
<gene>
    <name evidence="11" type="ORF">RM609_31130</name>
</gene>
<evidence type="ECO:0000256" key="3">
    <source>
        <dbReference type="ARBA" id="ARBA00022553"/>
    </source>
</evidence>
<evidence type="ECO:0000256" key="6">
    <source>
        <dbReference type="ARBA" id="ARBA00022777"/>
    </source>
</evidence>
<proteinExistence type="predicted"/>
<feature type="transmembrane region" description="Helical" evidence="9">
    <location>
        <begin position="27"/>
        <end position="45"/>
    </location>
</feature>
<feature type="transmembrane region" description="Helical" evidence="9">
    <location>
        <begin position="122"/>
        <end position="155"/>
    </location>
</feature>
<evidence type="ECO:0000313" key="11">
    <source>
        <dbReference type="EMBL" id="MDT0453507.1"/>
    </source>
</evidence>
<dbReference type="InterPro" id="IPR011712">
    <property type="entry name" value="Sig_transdc_His_kin_sub3_dim/P"/>
</dbReference>
<comment type="caution">
    <text evidence="11">The sequence shown here is derived from an EMBL/GenBank/DDBJ whole genome shotgun (WGS) entry which is preliminary data.</text>
</comment>
<keyword evidence="6 11" id="KW-0418">Kinase</keyword>
<evidence type="ECO:0000256" key="5">
    <source>
        <dbReference type="ARBA" id="ARBA00022741"/>
    </source>
</evidence>
<accession>A0ABU2SWX3</accession>
<keyword evidence="12" id="KW-1185">Reference proteome</keyword>
<evidence type="ECO:0000256" key="2">
    <source>
        <dbReference type="ARBA" id="ARBA00012438"/>
    </source>
</evidence>
<dbReference type="Proteomes" id="UP001180531">
    <property type="component" value="Unassembled WGS sequence"/>
</dbReference>
<dbReference type="SUPFAM" id="SSF55874">
    <property type="entry name" value="ATPase domain of HSP90 chaperone/DNA topoisomerase II/histidine kinase"/>
    <property type="match status" value="1"/>
</dbReference>
<keyword evidence="9" id="KW-1133">Transmembrane helix</keyword>
<protein>
    <recommendedName>
        <fullName evidence="2">histidine kinase</fullName>
        <ecNumber evidence="2">2.7.13.3</ecNumber>
    </recommendedName>
</protein>
<dbReference type="EMBL" id="JAVRFI010000031">
    <property type="protein sequence ID" value="MDT0453507.1"/>
    <property type="molecule type" value="Genomic_DNA"/>
</dbReference>
<dbReference type="EC" id="2.7.13.3" evidence="2"/>
<dbReference type="CDD" id="cd16917">
    <property type="entry name" value="HATPase_UhpB-NarQ-NarX-like"/>
    <property type="match status" value="1"/>
</dbReference>
<evidence type="ECO:0000256" key="9">
    <source>
        <dbReference type="SAM" id="Phobius"/>
    </source>
</evidence>
<evidence type="ECO:0000256" key="1">
    <source>
        <dbReference type="ARBA" id="ARBA00000085"/>
    </source>
</evidence>
<keyword evidence="9" id="KW-0472">Membrane</keyword>
<evidence type="ECO:0000256" key="4">
    <source>
        <dbReference type="ARBA" id="ARBA00022679"/>
    </source>
</evidence>
<sequence>MIYAVRVMVTAALRRPMSAALGRQARLRWVHLLLGGALSMPFYLLTNTLVSLFRPDGNILFSSSLVRQFGVLFLALGPVAVTALHPLVRPFEGEAARVLCGVPGEALALEPGRSWAARGRTAAWCALHLAAGAVVSGMSLATPPAALYLIALPFLEGPGKLAEVAWLRVFTGPGVLLAPVAGCALLALVAGTSWAAGSLLARWAPVLLGPTAADRLVAAEEHAHRLALRNRLARELHDSVGHALSAVSLQASAARRVLDHDPEFARQALAAIEEAARDAVGELDAVLGLLREDGSSPTAPAPTLADVGGLLERTRAAGGTVECVLPSGGLEKIPPVPSREAYRIVQEGLGNALRHAGGLPVRLRVAVHDDTLEILMENPVKPGARAGVPRPGGGRGLTGIAERARLLRGTSESGEHDGVWRLSARLPLRSEAR</sequence>
<dbReference type="Gene3D" id="3.30.565.10">
    <property type="entry name" value="Histidine kinase-like ATPase, C-terminal domain"/>
    <property type="match status" value="1"/>
</dbReference>
<dbReference type="GO" id="GO:0016301">
    <property type="term" value="F:kinase activity"/>
    <property type="evidence" value="ECO:0007669"/>
    <property type="project" value="UniProtKB-KW"/>
</dbReference>
<organism evidence="11 12">
    <name type="scientific">Streptomyces hesseae</name>
    <dbReference type="NCBI Taxonomy" id="3075519"/>
    <lineage>
        <taxon>Bacteria</taxon>
        <taxon>Bacillati</taxon>
        <taxon>Actinomycetota</taxon>
        <taxon>Actinomycetes</taxon>
        <taxon>Kitasatosporales</taxon>
        <taxon>Streptomycetaceae</taxon>
        <taxon>Streptomyces</taxon>
    </lineage>
</organism>
<evidence type="ECO:0000259" key="10">
    <source>
        <dbReference type="Pfam" id="PF07730"/>
    </source>
</evidence>
<evidence type="ECO:0000313" key="12">
    <source>
        <dbReference type="Proteomes" id="UP001180531"/>
    </source>
</evidence>
<keyword evidence="8" id="KW-0902">Two-component regulatory system</keyword>
<dbReference type="InterPro" id="IPR050482">
    <property type="entry name" value="Sensor_HK_TwoCompSys"/>
</dbReference>
<keyword evidence="5" id="KW-0547">Nucleotide-binding</keyword>
<keyword evidence="4" id="KW-0808">Transferase</keyword>
<keyword evidence="7" id="KW-0067">ATP-binding</keyword>
<evidence type="ECO:0000256" key="7">
    <source>
        <dbReference type="ARBA" id="ARBA00022840"/>
    </source>
</evidence>
<keyword evidence="9" id="KW-0812">Transmembrane</keyword>
<evidence type="ECO:0000256" key="8">
    <source>
        <dbReference type="ARBA" id="ARBA00023012"/>
    </source>
</evidence>
<feature type="transmembrane region" description="Helical" evidence="9">
    <location>
        <begin position="175"/>
        <end position="196"/>
    </location>
</feature>
<dbReference type="Gene3D" id="1.20.5.1930">
    <property type="match status" value="1"/>
</dbReference>
<dbReference type="Pfam" id="PF07730">
    <property type="entry name" value="HisKA_3"/>
    <property type="match status" value="1"/>
</dbReference>
<keyword evidence="3" id="KW-0597">Phosphoprotein</keyword>
<feature type="domain" description="Signal transduction histidine kinase subgroup 3 dimerisation and phosphoacceptor" evidence="10">
    <location>
        <begin position="229"/>
        <end position="293"/>
    </location>
</feature>
<reference evidence="11" key="1">
    <citation type="submission" date="2024-05" db="EMBL/GenBank/DDBJ databases">
        <title>30 novel species of actinomycetes from the DSMZ collection.</title>
        <authorList>
            <person name="Nouioui I."/>
        </authorList>
    </citation>
    <scope>NUCLEOTIDE SEQUENCE</scope>
    <source>
        <strain evidence="11">DSM 40473</strain>
    </source>
</reference>
<dbReference type="PANTHER" id="PTHR24421:SF10">
    <property type="entry name" value="NITRATE_NITRITE SENSOR PROTEIN NARQ"/>
    <property type="match status" value="1"/>
</dbReference>
<feature type="transmembrane region" description="Helical" evidence="9">
    <location>
        <begin position="65"/>
        <end position="88"/>
    </location>
</feature>